<accession>A0A834T150</accession>
<protein>
    <submittedName>
        <fullName evidence="2">Nudix hydrolase 3</fullName>
    </submittedName>
</protein>
<keyword evidence="2" id="KW-0378">Hydrolase</keyword>
<proteinExistence type="predicted"/>
<dbReference type="OrthoDB" id="1415013at2759"/>
<reference evidence="2" key="1">
    <citation type="submission" date="2020-09" db="EMBL/GenBank/DDBJ databases">
        <title>Genome-Enabled Discovery of Anthraquinone Biosynthesis in Senna tora.</title>
        <authorList>
            <person name="Kang S.-H."/>
            <person name="Pandey R.P."/>
            <person name="Lee C.-M."/>
            <person name="Sim J.-S."/>
            <person name="Jeong J.-T."/>
            <person name="Choi B.-S."/>
            <person name="Jung M."/>
            <person name="Ginzburg D."/>
            <person name="Zhao K."/>
            <person name="Won S.Y."/>
            <person name="Oh T.-J."/>
            <person name="Yu Y."/>
            <person name="Kim N.-H."/>
            <person name="Lee O.R."/>
            <person name="Lee T.-H."/>
            <person name="Bashyal P."/>
            <person name="Kim T.-S."/>
            <person name="Lee W.-H."/>
            <person name="Kawkins C."/>
            <person name="Kim C.-K."/>
            <person name="Kim J.S."/>
            <person name="Ahn B.O."/>
            <person name="Rhee S.Y."/>
            <person name="Sohng J.K."/>
        </authorList>
    </citation>
    <scope>NUCLEOTIDE SEQUENCE</scope>
    <source>
        <tissue evidence="2">Leaf</tissue>
    </source>
</reference>
<sequence>MADSVAQHLEKQEEYLDLLTKSGQKTGISKPRPISSFIILCHFTRRGDVHRDGDYHRAVHVWIFAESTQELLLQRRADCKDSWPGLWDISSAGHISAGDSSLITARRELEEELGVTLPKDAFELIFVFLQECAINDGKYINNEYNDVYLVTTLDPIPLEAFALQETEVSAVKYISYEEYKRLLAEEDSDYVPYDVHGQYGQLFDIIERRYKEDTVARSLTLQKQLKRYAPISLDAEVVELFVICLCCYEL</sequence>
<evidence type="ECO:0000313" key="3">
    <source>
        <dbReference type="Proteomes" id="UP000634136"/>
    </source>
</evidence>
<dbReference type="FunFam" id="3.90.79.10:FF:000056">
    <property type="entry name" value="Nudix hydrolase 3"/>
    <property type="match status" value="1"/>
</dbReference>
<evidence type="ECO:0000259" key="1">
    <source>
        <dbReference type="PROSITE" id="PS51462"/>
    </source>
</evidence>
<dbReference type="GO" id="GO:0005737">
    <property type="term" value="C:cytoplasm"/>
    <property type="evidence" value="ECO:0007669"/>
    <property type="project" value="TreeGrafter"/>
</dbReference>
<dbReference type="Proteomes" id="UP000634136">
    <property type="component" value="Unassembled WGS sequence"/>
</dbReference>
<dbReference type="PANTHER" id="PTHR10885:SF20">
    <property type="entry name" value="NUDIX HYDROLASE DOMAIN-CONTAINING PROTEIN"/>
    <property type="match status" value="1"/>
</dbReference>
<dbReference type="Gene3D" id="3.90.79.10">
    <property type="entry name" value="Nucleoside Triphosphate Pyrophosphohydrolase"/>
    <property type="match status" value="1"/>
</dbReference>
<dbReference type="InterPro" id="IPR000086">
    <property type="entry name" value="NUDIX_hydrolase_dom"/>
</dbReference>
<evidence type="ECO:0000313" key="2">
    <source>
        <dbReference type="EMBL" id="KAF7814568.1"/>
    </source>
</evidence>
<name>A0A834T150_9FABA</name>
<dbReference type="AlphaFoldDB" id="A0A834T150"/>
<dbReference type="Pfam" id="PF00293">
    <property type="entry name" value="NUDIX"/>
    <property type="match status" value="1"/>
</dbReference>
<dbReference type="PANTHER" id="PTHR10885">
    <property type="entry name" value="ISOPENTENYL-DIPHOSPHATE DELTA-ISOMERASE"/>
    <property type="match status" value="1"/>
</dbReference>
<dbReference type="EMBL" id="JAAIUW010000009">
    <property type="protein sequence ID" value="KAF7814568.1"/>
    <property type="molecule type" value="Genomic_DNA"/>
</dbReference>
<dbReference type="GO" id="GO:0009240">
    <property type="term" value="P:isopentenyl diphosphate biosynthetic process"/>
    <property type="evidence" value="ECO:0007669"/>
    <property type="project" value="TreeGrafter"/>
</dbReference>
<organism evidence="2 3">
    <name type="scientific">Senna tora</name>
    <dbReference type="NCBI Taxonomy" id="362788"/>
    <lineage>
        <taxon>Eukaryota</taxon>
        <taxon>Viridiplantae</taxon>
        <taxon>Streptophyta</taxon>
        <taxon>Embryophyta</taxon>
        <taxon>Tracheophyta</taxon>
        <taxon>Spermatophyta</taxon>
        <taxon>Magnoliopsida</taxon>
        <taxon>eudicotyledons</taxon>
        <taxon>Gunneridae</taxon>
        <taxon>Pentapetalae</taxon>
        <taxon>rosids</taxon>
        <taxon>fabids</taxon>
        <taxon>Fabales</taxon>
        <taxon>Fabaceae</taxon>
        <taxon>Caesalpinioideae</taxon>
        <taxon>Cassia clade</taxon>
        <taxon>Senna</taxon>
    </lineage>
</organism>
<keyword evidence="3" id="KW-1185">Reference proteome</keyword>
<comment type="caution">
    <text evidence="2">The sequence shown here is derived from an EMBL/GenBank/DDBJ whole genome shotgun (WGS) entry which is preliminary data.</text>
</comment>
<gene>
    <name evidence="2" type="ORF">G2W53_028537</name>
</gene>
<dbReference type="GO" id="GO:0004452">
    <property type="term" value="F:isopentenyl-diphosphate delta-isomerase activity"/>
    <property type="evidence" value="ECO:0007669"/>
    <property type="project" value="TreeGrafter"/>
</dbReference>
<dbReference type="PROSITE" id="PS51462">
    <property type="entry name" value="NUDIX"/>
    <property type="match status" value="1"/>
</dbReference>
<feature type="domain" description="Nudix hydrolase" evidence="1">
    <location>
        <begin position="54"/>
        <end position="196"/>
    </location>
</feature>
<dbReference type="InterPro" id="IPR015797">
    <property type="entry name" value="NUDIX_hydrolase-like_dom_sf"/>
</dbReference>
<dbReference type="CDD" id="cd04692">
    <property type="entry name" value="NUDIX_Hydrolase"/>
    <property type="match status" value="1"/>
</dbReference>
<dbReference type="SUPFAM" id="SSF55811">
    <property type="entry name" value="Nudix"/>
    <property type="match status" value="1"/>
</dbReference>
<dbReference type="GO" id="GO:0016787">
    <property type="term" value="F:hydrolase activity"/>
    <property type="evidence" value="ECO:0007669"/>
    <property type="project" value="UniProtKB-KW"/>
</dbReference>